<dbReference type="InterPro" id="IPR035897">
    <property type="entry name" value="Toll_tir_struct_dom_sf"/>
</dbReference>
<dbReference type="Gene3D" id="3.40.50.10140">
    <property type="entry name" value="Toll/interleukin-1 receptor homology (TIR) domain"/>
    <property type="match status" value="1"/>
</dbReference>
<dbReference type="InterPro" id="IPR017241">
    <property type="entry name" value="Toll-like_receptor"/>
</dbReference>
<evidence type="ECO:0000256" key="12">
    <source>
        <dbReference type="SAM" id="SignalP"/>
    </source>
</evidence>
<dbReference type="PANTHER" id="PTHR24365">
    <property type="entry name" value="TOLL-LIKE RECEPTOR"/>
    <property type="match status" value="1"/>
</dbReference>
<feature type="signal peptide" evidence="12">
    <location>
        <begin position="1"/>
        <end position="18"/>
    </location>
</feature>
<dbReference type="SUPFAM" id="SSF52047">
    <property type="entry name" value="RNI-like"/>
    <property type="match status" value="1"/>
</dbReference>
<keyword evidence="10" id="KW-0325">Glycoprotein</keyword>
<evidence type="ECO:0000256" key="5">
    <source>
        <dbReference type="ARBA" id="ARBA00022729"/>
    </source>
</evidence>
<feature type="transmembrane region" description="Helical" evidence="11">
    <location>
        <begin position="653"/>
        <end position="677"/>
    </location>
</feature>
<accession>A0A6J8DCD9</accession>
<evidence type="ECO:0000256" key="6">
    <source>
        <dbReference type="ARBA" id="ARBA00022737"/>
    </source>
</evidence>
<dbReference type="EMBL" id="CACVKT020007205">
    <property type="protein sequence ID" value="CAC5406338.1"/>
    <property type="molecule type" value="Genomic_DNA"/>
</dbReference>
<dbReference type="SUPFAM" id="SSF52058">
    <property type="entry name" value="L domain-like"/>
    <property type="match status" value="1"/>
</dbReference>
<keyword evidence="9" id="KW-0675">Receptor</keyword>
<evidence type="ECO:0000256" key="2">
    <source>
        <dbReference type="ARBA" id="ARBA00009634"/>
    </source>
</evidence>
<dbReference type="SMART" id="SM00255">
    <property type="entry name" value="TIR"/>
    <property type="match status" value="1"/>
</dbReference>
<reference evidence="14 15" key="1">
    <citation type="submission" date="2020-06" db="EMBL/GenBank/DDBJ databases">
        <authorList>
            <person name="Li R."/>
            <person name="Bekaert M."/>
        </authorList>
    </citation>
    <scope>NUCLEOTIDE SEQUENCE [LARGE SCALE GENOMIC DNA]</scope>
    <source>
        <strain evidence="15">wild</strain>
    </source>
</reference>
<keyword evidence="7 11" id="KW-1133">Transmembrane helix</keyword>
<dbReference type="PIRSF" id="PIRSF037595">
    <property type="entry name" value="Toll-like_receptor"/>
    <property type="match status" value="1"/>
</dbReference>
<evidence type="ECO:0000256" key="1">
    <source>
        <dbReference type="ARBA" id="ARBA00004479"/>
    </source>
</evidence>
<evidence type="ECO:0000313" key="14">
    <source>
        <dbReference type="EMBL" id="CAC5406338.1"/>
    </source>
</evidence>
<evidence type="ECO:0000313" key="15">
    <source>
        <dbReference type="Proteomes" id="UP000507470"/>
    </source>
</evidence>
<evidence type="ECO:0000256" key="8">
    <source>
        <dbReference type="ARBA" id="ARBA00023136"/>
    </source>
</evidence>
<dbReference type="GO" id="GO:0006955">
    <property type="term" value="P:immune response"/>
    <property type="evidence" value="ECO:0007669"/>
    <property type="project" value="InterPro"/>
</dbReference>
<dbReference type="OrthoDB" id="1060944at2759"/>
<keyword evidence="15" id="KW-1185">Reference proteome</keyword>
<sequence>MSSLTLFLVIVFGGLAYSKPSVKNTFCTSKDAASPCKIINSTEYNVGVDCTDRNLTDIPILSMFATSLNLSNNNIESITDEKVFRNLSSLHTLDLSDNPLELLPYNNIFKELTNLSKLYIRNTYLYKQKDLVLDLLLHGLNNLKHLSFTFKLEPSNLKTTPKLCSHKFNSQPFGKIDRLHSIESLEIDSALLKFETNASITYQTRSLRVINGFVCYYNTFTKEQFDYMPFIENFFLESPFFIDIISDDFISAQNFLTALVIDGPDLTSTNAVDLIQNVTTSVSRSYNLTRLMLNYIYNHKKLEVERFYSIYNLVSLTSLEMLGLVGNGLCFKGENSGDRFPQSLKNLVIQENCMTSYGINHYILKVNLQLETIDASSQNNCVLKKKKERKYQFPAHRFNKTDRVYSLQKLILTRSIDELNFGNQHDYFPNLTYLDLSLNNKVPNNTIPNFFCSRRHNLRFLNMSNSHITRIDKLAFVNCSNLEVLDLSFNLLGCIDCHICDKLVNLVSLKALNLSSNHIRCSNLYMLNSMIKIERIDMSNNVLHSWDISILNARSLTHINLSRNRIQTLSKGKMEELDTIAKSNSIEIDLSENTLLCTCETKDFLQWMLITRVSIIRRDEYVCTFSNGSVTLLNNLDFIVKSLKSQCVPSKTALIVGMNVLSVCLLTSMVLVFKFRWRIQHWYYKRRFILTLNYDEMVQIFTYDVFISYSADDFEIARNETMEELESRRGIKACIHERDFQPGEYIAENISRAIHSSKKIILFISKNFLGSEWCAYELDIALMEEMHSGRRVIMAIMVEDVLNTNLPSGLRHIVDTYTYLEYPKNRTEYDINVFWNKCAEFIQEN</sequence>
<dbReference type="GO" id="GO:0002224">
    <property type="term" value="P:toll-like receptor signaling pathway"/>
    <property type="evidence" value="ECO:0007669"/>
    <property type="project" value="InterPro"/>
</dbReference>
<dbReference type="SMART" id="SM00369">
    <property type="entry name" value="LRR_TYP"/>
    <property type="match status" value="5"/>
</dbReference>
<evidence type="ECO:0000259" key="13">
    <source>
        <dbReference type="PROSITE" id="PS50104"/>
    </source>
</evidence>
<dbReference type="InterPro" id="IPR003591">
    <property type="entry name" value="Leu-rich_rpt_typical-subtyp"/>
</dbReference>
<dbReference type="GO" id="GO:0004888">
    <property type="term" value="F:transmembrane signaling receptor activity"/>
    <property type="evidence" value="ECO:0007669"/>
    <property type="project" value="InterPro"/>
</dbReference>
<dbReference type="SUPFAM" id="SSF52200">
    <property type="entry name" value="Toll/Interleukin receptor TIR domain"/>
    <property type="match status" value="1"/>
</dbReference>
<dbReference type="GO" id="GO:0005886">
    <property type="term" value="C:plasma membrane"/>
    <property type="evidence" value="ECO:0007669"/>
    <property type="project" value="TreeGrafter"/>
</dbReference>
<evidence type="ECO:0000256" key="7">
    <source>
        <dbReference type="ARBA" id="ARBA00022989"/>
    </source>
</evidence>
<keyword evidence="3" id="KW-0433">Leucine-rich repeat</keyword>
<dbReference type="Gene3D" id="3.80.10.10">
    <property type="entry name" value="Ribonuclease Inhibitor"/>
    <property type="match status" value="3"/>
</dbReference>
<evidence type="ECO:0000256" key="11">
    <source>
        <dbReference type="SAM" id="Phobius"/>
    </source>
</evidence>
<feature type="chain" id="PRO_5026664719" description="TIR domain-containing protein" evidence="12">
    <location>
        <begin position="19"/>
        <end position="845"/>
    </location>
</feature>
<evidence type="ECO:0000256" key="10">
    <source>
        <dbReference type="ARBA" id="ARBA00023180"/>
    </source>
</evidence>
<name>A0A6J8DCD9_MYTCO</name>
<dbReference type="PROSITE" id="PS50104">
    <property type="entry name" value="TIR"/>
    <property type="match status" value="1"/>
</dbReference>
<keyword evidence="8 11" id="KW-0472">Membrane</keyword>
<evidence type="ECO:0000256" key="4">
    <source>
        <dbReference type="ARBA" id="ARBA00022692"/>
    </source>
</evidence>
<evidence type="ECO:0000256" key="3">
    <source>
        <dbReference type="ARBA" id="ARBA00022614"/>
    </source>
</evidence>
<dbReference type="InterPro" id="IPR001611">
    <property type="entry name" value="Leu-rich_rpt"/>
</dbReference>
<organism evidence="14 15">
    <name type="scientific">Mytilus coruscus</name>
    <name type="common">Sea mussel</name>
    <dbReference type="NCBI Taxonomy" id="42192"/>
    <lineage>
        <taxon>Eukaryota</taxon>
        <taxon>Metazoa</taxon>
        <taxon>Spiralia</taxon>
        <taxon>Lophotrochozoa</taxon>
        <taxon>Mollusca</taxon>
        <taxon>Bivalvia</taxon>
        <taxon>Autobranchia</taxon>
        <taxon>Pteriomorphia</taxon>
        <taxon>Mytilida</taxon>
        <taxon>Mytiloidea</taxon>
        <taxon>Mytilidae</taxon>
        <taxon>Mytilinae</taxon>
        <taxon>Mytilus</taxon>
    </lineage>
</organism>
<keyword evidence="5 12" id="KW-0732">Signal</keyword>
<dbReference type="Proteomes" id="UP000507470">
    <property type="component" value="Unassembled WGS sequence"/>
</dbReference>
<keyword evidence="6" id="KW-0677">Repeat</keyword>
<dbReference type="PROSITE" id="PS51450">
    <property type="entry name" value="LRR"/>
    <property type="match status" value="1"/>
</dbReference>
<keyword evidence="4 11" id="KW-0812">Transmembrane</keyword>
<dbReference type="PANTHER" id="PTHR24365:SF541">
    <property type="entry name" value="PROTEIN TOLL-RELATED"/>
    <property type="match status" value="1"/>
</dbReference>
<dbReference type="AlphaFoldDB" id="A0A6J8DCD9"/>
<feature type="domain" description="TIR" evidence="13">
    <location>
        <begin position="701"/>
        <end position="845"/>
    </location>
</feature>
<dbReference type="Pfam" id="PF13855">
    <property type="entry name" value="LRR_8"/>
    <property type="match status" value="1"/>
</dbReference>
<dbReference type="InterPro" id="IPR032675">
    <property type="entry name" value="LRR_dom_sf"/>
</dbReference>
<gene>
    <name evidence="14" type="ORF">MCOR_39921</name>
</gene>
<comment type="subcellular location">
    <subcellularLocation>
        <location evidence="1">Membrane</location>
        <topology evidence="1">Single-pass type I membrane protein</topology>
    </subcellularLocation>
</comment>
<dbReference type="Pfam" id="PF01582">
    <property type="entry name" value="TIR"/>
    <property type="match status" value="1"/>
</dbReference>
<protein>
    <recommendedName>
        <fullName evidence="13">TIR domain-containing protein</fullName>
    </recommendedName>
</protein>
<evidence type="ECO:0000256" key="9">
    <source>
        <dbReference type="ARBA" id="ARBA00023170"/>
    </source>
</evidence>
<comment type="similarity">
    <text evidence="2">Belongs to the Toll-like receptor family.</text>
</comment>
<proteinExistence type="inferred from homology"/>
<dbReference type="InterPro" id="IPR000157">
    <property type="entry name" value="TIR_dom"/>
</dbReference>